<evidence type="ECO:0000256" key="5">
    <source>
        <dbReference type="ARBA" id="ARBA00022723"/>
    </source>
</evidence>
<comment type="similarity">
    <text evidence="10">Belongs to the radical SAM superfamily. CofG family.</text>
</comment>
<feature type="binding site" evidence="10">
    <location>
        <position position="57"/>
    </location>
    <ligand>
        <name>[4Fe-4S] cluster</name>
        <dbReference type="ChEBI" id="CHEBI:49883"/>
        <note>4Fe-4S-S-AdoMet</note>
    </ligand>
</feature>
<dbReference type="HAMAP" id="MF_01611">
    <property type="entry name" value="FO_synth_sub1"/>
    <property type="match status" value="1"/>
</dbReference>
<dbReference type="Gene3D" id="3.20.20.70">
    <property type="entry name" value="Aldolase class I"/>
    <property type="match status" value="1"/>
</dbReference>
<sequence length="357" mass="40639">MDYISKNDLVSILDANTPEILSLMSETNSLRANNIITYSKNVFLPLTDICRNECGYCTFRKDPYSDEARILMKPDEVLNVIKKGDSFNCKEALFTFGEHPDETDIVMSALNGLGFENILEYLYFLCNETLDNTRLLPHSNPGILKKNELKLLREVNASMGLMLETSSSRIMQTIAHEKSPGKKPKLRIDTIKNAGKLKIPFTTGLLIGIGESNLERIESLLELRKIQDKYGHIQEIIIQNFKSKPGIPMEGYREPSIVEMIKMVSITKLMFPDVSVQVPPNLNINHSQIFLMAGSDDWGGISPLTPDYVNPEAPWPEIEELKIITKELGFKLQERLPIYPKFITEEFLDQRILEKIQ</sequence>
<evidence type="ECO:0000313" key="13">
    <source>
        <dbReference type="Proteomes" id="UP000825933"/>
    </source>
</evidence>
<evidence type="ECO:0000256" key="7">
    <source>
        <dbReference type="ARBA" id="ARBA00023014"/>
    </source>
</evidence>
<keyword evidence="13" id="KW-1185">Reference proteome</keyword>
<comment type="catalytic activity">
    <reaction evidence="9 10">
        <text>5-amino-5-(4-hydroxybenzyl)-6-(D-ribitylimino)-5,6-dihydrouracil + S-adenosyl-L-methionine = 7,8-didemethyl-8-hydroxy-5-deazariboflavin + 5'-deoxyadenosine + L-methionine + NH4(+) + H(+)</text>
        <dbReference type="Rhea" id="RHEA:55204"/>
        <dbReference type="ChEBI" id="CHEBI:15378"/>
        <dbReference type="ChEBI" id="CHEBI:17319"/>
        <dbReference type="ChEBI" id="CHEBI:28938"/>
        <dbReference type="ChEBI" id="CHEBI:57844"/>
        <dbReference type="ChEBI" id="CHEBI:59789"/>
        <dbReference type="ChEBI" id="CHEBI:59904"/>
        <dbReference type="ChEBI" id="CHEBI:85936"/>
        <dbReference type="EC" id="4.3.1.32"/>
    </reaction>
</comment>
<dbReference type="NCBIfam" id="NF004884">
    <property type="entry name" value="PRK06245.1"/>
    <property type="match status" value="1"/>
</dbReference>
<evidence type="ECO:0000256" key="10">
    <source>
        <dbReference type="HAMAP-Rule" id="MF_01611"/>
    </source>
</evidence>
<dbReference type="SFLD" id="SFLDS00029">
    <property type="entry name" value="Radical_SAM"/>
    <property type="match status" value="1"/>
</dbReference>
<dbReference type="Pfam" id="PF04055">
    <property type="entry name" value="Radical_SAM"/>
    <property type="match status" value="1"/>
</dbReference>
<keyword evidence="6 10" id="KW-0408">Iron</keyword>
<dbReference type="InterPro" id="IPR058240">
    <property type="entry name" value="rSAM_sf"/>
</dbReference>
<dbReference type="GO" id="GO:0051539">
    <property type="term" value="F:4 iron, 4 sulfur cluster binding"/>
    <property type="evidence" value="ECO:0007669"/>
    <property type="project" value="UniProtKB-KW"/>
</dbReference>
<dbReference type="SUPFAM" id="SSF102114">
    <property type="entry name" value="Radical SAM enzymes"/>
    <property type="match status" value="1"/>
</dbReference>
<keyword evidence="3 10" id="KW-0004">4Fe-4S</keyword>
<dbReference type="InterPro" id="IPR006638">
    <property type="entry name" value="Elp3/MiaA/NifB-like_rSAM"/>
</dbReference>
<dbReference type="SFLD" id="SFLDG01388">
    <property type="entry name" value="7_8-didemethyl-8-hydroxy-5-dea"/>
    <property type="match status" value="1"/>
</dbReference>
<dbReference type="Proteomes" id="UP000825933">
    <property type="component" value="Unassembled WGS sequence"/>
</dbReference>
<comment type="subunit">
    <text evidence="10">The FO synthase complex consists of two subunits, CofG and CofH.</text>
</comment>
<keyword evidence="8 10" id="KW-0456">Lyase</keyword>
<dbReference type="PANTHER" id="PTHR43076">
    <property type="entry name" value="FO SYNTHASE (COFH)"/>
    <property type="match status" value="1"/>
</dbReference>
<keyword evidence="4 10" id="KW-0949">S-adenosyl-L-methionine</keyword>
<dbReference type="RefSeq" id="WP_223790491.1">
    <property type="nucleotide sequence ID" value="NZ_JAIOUQ010000003.1"/>
</dbReference>
<feature type="binding site" evidence="10">
    <location>
        <position position="54"/>
    </location>
    <ligand>
        <name>[4Fe-4S] cluster</name>
        <dbReference type="ChEBI" id="CHEBI:49883"/>
        <note>4Fe-4S-S-AdoMet</note>
    </ligand>
</feature>
<dbReference type="InterPro" id="IPR019939">
    <property type="entry name" value="CofG_family"/>
</dbReference>
<reference evidence="13" key="1">
    <citation type="journal article" date="2022" name="Microbiol. Resour. Announc.">
        <title>Draft Genome Sequence of a Methanogenic Archaeon from West Spitsbergen Permafrost.</title>
        <authorList>
            <person name="Trubitsyn V."/>
            <person name="Rivkina E."/>
            <person name="Shcherbakova V."/>
        </authorList>
    </citation>
    <scope>NUCLEOTIDE SEQUENCE [LARGE SCALE GENOMIC DNA]</scope>
    <source>
        <strain evidence="13">VT</strain>
    </source>
</reference>
<dbReference type="InterPro" id="IPR007197">
    <property type="entry name" value="rSAM"/>
</dbReference>
<keyword evidence="5 10" id="KW-0479">Metal-binding</keyword>
<dbReference type="SFLD" id="SFLDG01064">
    <property type="entry name" value="F420__menaquinone_cofactor_bio"/>
    <property type="match status" value="1"/>
</dbReference>
<dbReference type="CDD" id="cd01335">
    <property type="entry name" value="Radical_SAM"/>
    <property type="match status" value="1"/>
</dbReference>
<dbReference type="SMART" id="SM00729">
    <property type="entry name" value="Elp3"/>
    <property type="match status" value="1"/>
</dbReference>
<protein>
    <recommendedName>
        <fullName evidence="2 10">7,8-didemethyl-8-hydroxy-5-deazariboflavin synthase</fullName>
        <ecNumber evidence="2 10">4.3.1.32</ecNumber>
    </recommendedName>
    <alternativeName>
        <fullName evidence="10">FO synthase subunit 1</fullName>
    </alternativeName>
</protein>
<comment type="function">
    <text evidence="10">Catalyzes the radical-mediated synthesis of 7,8-didemethyl-8-hydroxy-5-deazariboflavin (FO) from 5-amino-5-(4-hydroxybenzyl)-6-(D-ribitylimino)-5,6-dihydrouracil.</text>
</comment>
<name>A0A8T5UVY5_9EURY</name>
<dbReference type="PANTHER" id="PTHR43076:SF15">
    <property type="entry name" value="7,8-DIDEMETHYL-8-HYDROXY-5-DEAZARIBOFLAVIN SYNTHASE"/>
    <property type="match status" value="1"/>
</dbReference>
<dbReference type="SFLD" id="SFLDF00294">
    <property type="entry name" value="7_8-didemethyl-8-hydroxy-5-dea"/>
    <property type="match status" value="1"/>
</dbReference>
<dbReference type="InterPro" id="IPR034405">
    <property type="entry name" value="F420"/>
</dbReference>
<dbReference type="PROSITE" id="PS51918">
    <property type="entry name" value="RADICAL_SAM"/>
    <property type="match status" value="1"/>
</dbReference>
<gene>
    <name evidence="10 12" type="primary">cofG</name>
    <name evidence="12" type="ORF">K8N75_02010</name>
</gene>
<proteinExistence type="inferred from homology"/>
<dbReference type="AlphaFoldDB" id="A0A8T5UVY5"/>
<evidence type="ECO:0000256" key="4">
    <source>
        <dbReference type="ARBA" id="ARBA00022691"/>
    </source>
</evidence>
<dbReference type="GO" id="GO:0044689">
    <property type="term" value="F:7,8-didemethyl-8-hydroxy-5-deazariboflavin synthase activity"/>
    <property type="evidence" value="ECO:0007669"/>
    <property type="project" value="UniProtKB-EC"/>
</dbReference>
<evidence type="ECO:0000259" key="11">
    <source>
        <dbReference type="PROSITE" id="PS51918"/>
    </source>
</evidence>
<dbReference type="InterPro" id="IPR013785">
    <property type="entry name" value="Aldolase_TIM"/>
</dbReference>
<dbReference type="GO" id="GO:0005506">
    <property type="term" value="F:iron ion binding"/>
    <property type="evidence" value="ECO:0007669"/>
    <property type="project" value="UniProtKB-UniRule"/>
</dbReference>
<organism evidence="12 13">
    <name type="scientific">Methanobacterium spitsbergense</name>
    <dbReference type="NCBI Taxonomy" id="2874285"/>
    <lineage>
        <taxon>Archaea</taxon>
        <taxon>Methanobacteriati</taxon>
        <taxon>Methanobacteriota</taxon>
        <taxon>Methanomada group</taxon>
        <taxon>Methanobacteria</taxon>
        <taxon>Methanobacteriales</taxon>
        <taxon>Methanobacteriaceae</taxon>
        <taxon>Methanobacterium</taxon>
    </lineage>
</organism>
<feature type="domain" description="Radical SAM core" evidence="11">
    <location>
        <begin position="36"/>
        <end position="281"/>
    </location>
</feature>
<dbReference type="NCBIfam" id="TIGR03550">
    <property type="entry name" value="F420_cofG"/>
    <property type="match status" value="1"/>
</dbReference>
<comment type="caution">
    <text evidence="12">The sequence shown here is derived from an EMBL/GenBank/DDBJ whole genome shotgun (WGS) entry which is preliminary data.</text>
</comment>
<evidence type="ECO:0000256" key="1">
    <source>
        <dbReference type="ARBA" id="ARBA00004712"/>
    </source>
</evidence>
<comment type="pathway">
    <text evidence="1 10">Cofactor biosynthesis; coenzyme F0 biosynthesis.</text>
</comment>
<evidence type="ECO:0000313" key="12">
    <source>
        <dbReference type="EMBL" id="MBZ2164829.1"/>
    </source>
</evidence>
<accession>A0A8T5UVY5</accession>
<evidence type="ECO:0000256" key="2">
    <source>
        <dbReference type="ARBA" id="ARBA00012126"/>
    </source>
</evidence>
<keyword evidence="7 10" id="KW-0411">Iron-sulfur</keyword>
<evidence type="ECO:0000256" key="9">
    <source>
        <dbReference type="ARBA" id="ARBA00048974"/>
    </source>
</evidence>
<dbReference type="GO" id="GO:0016765">
    <property type="term" value="F:transferase activity, transferring alkyl or aryl (other than methyl) groups"/>
    <property type="evidence" value="ECO:0007669"/>
    <property type="project" value="InterPro"/>
</dbReference>
<dbReference type="EC" id="4.3.1.32" evidence="2 10"/>
<dbReference type="EMBL" id="JAIOUQ010000003">
    <property type="protein sequence ID" value="MBZ2164829.1"/>
    <property type="molecule type" value="Genomic_DNA"/>
</dbReference>
<evidence type="ECO:0000256" key="8">
    <source>
        <dbReference type="ARBA" id="ARBA00023239"/>
    </source>
</evidence>
<evidence type="ECO:0000256" key="3">
    <source>
        <dbReference type="ARBA" id="ARBA00022485"/>
    </source>
</evidence>
<evidence type="ECO:0000256" key="6">
    <source>
        <dbReference type="ARBA" id="ARBA00023004"/>
    </source>
</evidence>
<feature type="binding site" evidence="10">
    <location>
        <position position="50"/>
    </location>
    <ligand>
        <name>[4Fe-4S] cluster</name>
        <dbReference type="ChEBI" id="CHEBI:49883"/>
        <note>4Fe-4S-S-AdoMet</note>
    </ligand>
</feature>
<comment type="cofactor">
    <cofactor evidence="10">
        <name>[4Fe-4S] cluster</name>
        <dbReference type="ChEBI" id="CHEBI:49883"/>
    </cofactor>
    <text evidence="10">Binds 1 [4Fe-4S] cluster. The cluster is coordinated with 3 cysteines and an exchangeable S-adenosyl-L-methionine.</text>
</comment>